<evidence type="ECO:0000313" key="3">
    <source>
        <dbReference type="Proteomes" id="UP000619101"/>
    </source>
</evidence>
<keyword evidence="3" id="KW-1185">Reference proteome</keyword>
<proteinExistence type="predicted"/>
<accession>A0ABR8Y2S6</accession>
<feature type="transmembrane region" description="Helical" evidence="1">
    <location>
        <begin position="6"/>
        <end position="23"/>
    </location>
</feature>
<protein>
    <submittedName>
        <fullName evidence="2">Uncharacterized protein</fullName>
    </submittedName>
</protein>
<feature type="transmembrane region" description="Helical" evidence="1">
    <location>
        <begin position="35"/>
        <end position="52"/>
    </location>
</feature>
<evidence type="ECO:0000256" key="1">
    <source>
        <dbReference type="SAM" id="Phobius"/>
    </source>
</evidence>
<name>A0ABR8Y2S6_9BACL</name>
<gene>
    <name evidence="2" type="ORF">H9635_17385</name>
</gene>
<dbReference type="EMBL" id="JACSPZ010000011">
    <property type="protein sequence ID" value="MBD8038521.1"/>
    <property type="molecule type" value="Genomic_DNA"/>
</dbReference>
<reference evidence="2 3" key="1">
    <citation type="submission" date="2020-08" db="EMBL/GenBank/DDBJ databases">
        <title>A Genomic Blueprint of the Chicken Gut Microbiome.</title>
        <authorList>
            <person name="Gilroy R."/>
            <person name="Ravi A."/>
            <person name="Getino M."/>
            <person name="Pursley I."/>
            <person name="Horton D.L."/>
            <person name="Alikhan N.-F."/>
            <person name="Baker D."/>
            <person name="Gharbi K."/>
            <person name="Hall N."/>
            <person name="Watson M."/>
            <person name="Adriaenssens E.M."/>
            <person name="Foster-Nyarko E."/>
            <person name="Jarju S."/>
            <person name="Secka A."/>
            <person name="Antonio M."/>
            <person name="Oren A."/>
            <person name="Chaudhuri R."/>
            <person name="La Ragione R.M."/>
            <person name="Hildebrand F."/>
            <person name="Pallen M.J."/>
        </authorList>
    </citation>
    <scope>NUCLEOTIDE SEQUENCE [LARGE SCALE GENOMIC DNA]</scope>
    <source>
        <strain evidence="2 3">A46</strain>
    </source>
</reference>
<keyword evidence="1" id="KW-1133">Transmembrane helix</keyword>
<sequence>MQLDWMTIFIIQVCIWSIVLYDWKRLKKAPKTDKITVSVILMLSIILSFINLENMPGPITVLRYLFDPLAKIMQ</sequence>
<dbReference type="Proteomes" id="UP000619101">
    <property type="component" value="Unassembled WGS sequence"/>
</dbReference>
<dbReference type="RefSeq" id="WP_191701574.1">
    <property type="nucleotide sequence ID" value="NZ_JACSPZ010000011.1"/>
</dbReference>
<comment type="caution">
    <text evidence="2">The sequence shown here is derived from an EMBL/GenBank/DDBJ whole genome shotgun (WGS) entry which is preliminary data.</text>
</comment>
<organism evidence="2 3">
    <name type="scientific">Solibacillus faecavium</name>
    <dbReference type="NCBI Taxonomy" id="2762221"/>
    <lineage>
        <taxon>Bacteria</taxon>
        <taxon>Bacillati</taxon>
        <taxon>Bacillota</taxon>
        <taxon>Bacilli</taxon>
        <taxon>Bacillales</taxon>
        <taxon>Caryophanaceae</taxon>
        <taxon>Solibacillus</taxon>
    </lineage>
</organism>
<keyword evidence="1" id="KW-0472">Membrane</keyword>
<evidence type="ECO:0000313" key="2">
    <source>
        <dbReference type="EMBL" id="MBD8038521.1"/>
    </source>
</evidence>
<keyword evidence="1" id="KW-0812">Transmembrane</keyword>